<dbReference type="HAMAP" id="MF_00233">
    <property type="entry name" value="LolB"/>
    <property type="match status" value="1"/>
</dbReference>
<gene>
    <name evidence="13" type="primary">lolB</name>
    <name evidence="15" type="ORF">SAMN05216386_1289</name>
</gene>
<organism evidence="15 16">
    <name type="scientific">Nitrosospira briensis</name>
    <dbReference type="NCBI Taxonomy" id="35799"/>
    <lineage>
        <taxon>Bacteria</taxon>
        <taxon>Pseudomonadati</taxon>
        <taxon>Pseudomonadota</taxon>
        <taxon>Betaproteobacteria</taxon>
        <taxon>Nitrosomonadales</taxon>
        <taxon>Nitrosomonadaceae</taxon>
        <taxon>Nitrosospira</taxon>
    </lineage>
</organism>
<proteinExistence type="inferred from homology"/>
<evidence type="ECO:0000256" key="2">
    <source>
        <dbReference type="ARBA" id="ARBA00009696"/>
    </source>
</evidence>
<evidence type="ECO:0000256" key="7">
    <source>
        <dbReference type="ARBA" id="ARBA00022927"/>
    </source>
</evidence>
<evidence type="ECO:0000313" key="15">
    <source>
        <dbReference type="EMBL" id="SFN59491.1"/>
    </source>
</evidence>
<reference evidence="16" key="1">
    <citation type="submission" date="2016-10" db="EMBL/GenBank/DDBJ databases">
        <authorList>
            <person name="Varghese N."/>
        </authorList>
    </citation>
    <scope>NUCLEOTIDE SEQUENCE [LARGE SCALE GENOMIC DNA]</scope>
    <source>
        <strain evidence="16">Nsp8</strain>
    </source>
</reference>
<protein>
    <recommendedName>
        <fullName evidence="4 13">Outer-membrane lipoprotein LolB</fullName>
    </recommendedName>
</protein>
<name>A0A1I5AA69_9PROT</name>
<keyword evidence="10 13" id="KW-0143">Chaperone</keyword>
<keyword evidence="14" id="KW-1133">Transmembrane helix</keyword>
<dbReference type="NCBIfam" id="TIGR00548">
    <property type="entry name" value="lolB"/>
    <property type="match status" value="1"/>
</dbReference>
<evidence type="ECO:0000256" key="3">
    <source>
        <dbReference type="ARBA" id="ARBA00011245"/>
    </source>
</evidence>
<dbReference type="RefSeq" id="WP_083396686.1">
    <property type="nucleotide sequence ID" value="NZ_FOVJ01000002.1"/>
</dbReference>
<evidence type="ECO:0000256" key="9">
    <source>
        <dbReference type="ARBA" id="ARBA00023139"/>
    </source>
</evidence>
<dbReference type="AlphaFoldDB" id="A0A1I5AA69"/>
<keyword evidence="9" id="KW-0564">Palmitate</keyword>
<dbReference type="CDD" id="cd16326">
    <property type="entry name" value="LolB"/>
    <property type="match status" value="1"/>
</dbReference>
<evidence type="ECO:0000256" key="1">
    <source>
        <dbReference type="ARBA" id="ARBA00004459"/>
    </source>
</evidence>
<accession>A0A1I5AA69</accession>
<evidence type="ECO:0000256" key="8">
    <source>
        <dbReference type="ARBA" id="ARBA00023136"/>
    </source>
</evidence>
<evidence type="ECO:0000256" key="5">
    <source>
        <dbReference type="ARBA" id="ARBA00022448"/>
    </source>
</evidence>
<dbReference type="EMBL" id="FOVJ01000002">
    <property type="protein sequence ID" value="SFN59491.1"/>
    <property type="molecule type" value="Genomic_DNA"/>
</dbReference>
<feature type="transmembrane region" description="Helical" evidence="14">
    <location>
        <begin position="28"/>
        <end position="49"/>
    </location>
</feature>
<evidence type="ECO:0000256" key="11">
    <source>
        <dbReference type="ARBA" id="ARBA00023237"/>
    </source>
</evidence>
<evidence type="ECO:0000256" key="4">
    <source>
        <dbReference type="ARBA" id="ARBA00016202"/>
    </source>
</evidence>
<dbReference type="Pfam" id="PF03550">
    <property type="entry name" value="LolB"/>
    <property type="match status" value="1"/>
</dbReference>
<dbReference type="Proteomes" id="UP000183107">
    <property type="component" value="Unassembled WGS sequence"/>
</dbReference>
<keyword evidence="12 15" id="KW-0449">Lipoprotein</keyword>
<evidence type="ECO:0000313" key="16">
    <source>
        <dbReference type="Proteomes" id="UP000183107"/>
    </source>
</evidence>
<comment type="subunit">
    <text evidence="3 13">Monomer.</text>
</comment>
<dbReference type="GO" id="GO:0015031">
    <property type="term" value="P:protein transport"/>
    <property type="evidence" value="ECO:0007669"/>
    <property type="project" value="UniProtKB-KW"/>
</dbReference>
<comment type="similarity">
    <text evidence="2 13">Belongs to the LolB family.</text>
</comment>
<dbReference type="InterPro" id="IPR029046">
    <property type="entry name" value="LolA/LolB/LppX"/>
</dbReference>
<evidence type="ECO:0000256" key="6">
    <source>
        <dbReference type="ARBA" id="ARBA00022729"/>
    </source>
</evidence>
<dbReference type="GO" id="GO:0044874">
    <property type="term" value="P:lipoprotein localization to outer membrane"/>
    <property type="evidence" value="ECO:0007669"/>
    <property type="project" value="UniProtKB-UniRule"/>
</dbReference>
<dbReference type="GO" id="GO:0009279">
    <property type="term" value="C:cell outer membrane"/>
    <property type="evidence" value="ECO:0007669"/>
    <property type="project" value="UniProtKB-SubCell"/>
</dbReference>
<keyword evidence="8 13" id="KW-0472">Membrane</keyword>
<dbReference type="OrthoDB" id="9797618at2"/>
<dbReference type="Gene3D" id="2.50.20.10">
    <property type="entry name" value="Lipoprotein localisation LolA/LolB/LppX"/>
    <property type="match status" value="1"/>
</dbReference>
<keyword evidence="14" id="KW-0812">Transmembrane</keyword>
<comment type="subcellular location">
    <subcellularLocation>
        <location evidence="1">Cell outer membrane</location>
        <topology evidence="1">Lipid-anchor</topology>
    </subcellularLocation>
</comment>
<keyword evidence="6" id="KW-0732">Signal</keyword>
<dbReference type="SUPFAM" id="SSF89392">
    <property type="entry name" value="Prokaryotic lipoproteins and lipoprotein localization factors"/>
    <property type="match status" value="1"/>
</dbReference>
<sequence>MDHAGLMAAQSKSQSQGRACFPLKSRLVFFWWFPVLCASLFFGGCAALAPENNVVRTIVTQPVPEMVDAKAADFGLIGRVSVKGGKESFSGGVQWHHRERGDEILLLSPLGQTLAQIQRTPDGVFLTTSEGENYYAADVENLTEQVLGWRLPLMGLQYWVQSMSSPATAAAMDMNIDGQVMAIRQDGWTIDYLAYSARVPVETSKSGTALPRLLTLKRDGLQIKLVIDAWNAGNP</sequence>
<keyword evidence="5 13" id="KW-0813">Transport</keyword>
<evidence type="ECO:0000256" key="12">
    <source>
        <dbReference type="ARBA" id="ARBA00023288"/>
    </source>
</evidence>
<comment type="function">
    <text evidence="13">Plays a critical role in the incorporation of lipoproteins in the outer membrane after they are released by the LolA protein.</text>
</comment>
<evidence type="ECO:0000256" key="10">
    <source>
        <dbReference type="ARBA" id="ARBA00023186"/>
    </source>
</evidence>
<keyword evidence="11 13" id="KW-0998">Cell outer membrane</keyword>
<keyword evidence="7 13" id="KW-0653">Protein transport</keyword>
<dbReference type="InterPro" id="IPR004565">
    <property type="entry name" value="OM_lipoprot_LolB"/>
</dbReference>
<keyword evidence="16" id="KW-1185">Reference proteome</keyword>
<evidence type="ECO:0000256" key="14">
    <source>
        <dbReference type="SAM" id="Phobius"/>
    </source>
</evidence>
<evidence type="ECO:0000256" key="13">
    <source>
        <dbReference type="HAMAP-Rule" id="MF_00233"/>
    </source>
</evidence>